<dbReference type="Proteomes" id="UP000017837">
    <property type="component" value="Unassembled WGS sequence"/>
</dbReference>
<dbReference type="PANTHER" id="PTHR35580">
    <property type="entry name" value="CELL SURFACE GLYCOPROTEIN (S-LAYER PROTEIN)-LIKE PROTEIN"/>
    <property type="match status" value="1"/>
</dbReference>
<evidence type="ECO:0000313" key="3">
    <source>
        <dbReference type="Proteomes" id="UP000017837"/>
    </source>
</evidence>
<reference evidence="2 3" key="1">
    <citation type="journal article" date="2014" name="Nature">
        <title>Sequential evolution of bacterial morphology by co-option of a developmental regulator.</title>
        <authorList>
            <person name="Jiang C."/>
            <person name="Brown P.J."/>
            <person name="Ducret A."/>
            <person name="Brun Y.V."/>
        </authorList>
    </citation>
    <scope>NUCLEOTIDE SEQUENCE [LARGE SCALE GENOMIC DNA]</scope>
    <source>
        <strain evidence="2 3">DSM 16100</strain>
    </source>
</reference>
<proteinExistence type="predicted"/>
<dbReference type="PATRIC" id="fig|1121022.4.peg.2437"/>
<accession>V4PQY2</accession>
<gene>
    <name evidence="2" type="ORF">ABENE_12020</name>
</gene>
<evidence type="ECO:0000256" key="1">
    <source>
        <dbReference type="SAM" id="MobiDB-lite"/>
    </source>
</evidence>
<dbReference type="STRING" id="1121022.GCA_000376105_00300"/>
<dbReference type="SUPFAM" id="SSF63829">
    <property type="entry name" value="Calcium-dependent phosphotriesterase"/>
    <property type="match status" value="1"/>
</dbReference>
<dbReference type="PANTHER" id="PTHR35580:SF1">
    <property type="entry name" value="PHYTASE-LIKE DOMAIN-CONTAINING PROTEIN"/>
    <property type="match status" value="1"/>
</dbReference>
<evidence type="ECO:0000313" key="2">
    <source>
        <dbReference type="EMBL" id="ESQ90691.1"/>
    </source>
</evidence>
<organism evidence="2 3">
    <name type="scientific">Asticcacaulis benevestitus DSM 16100 = ATCC BAA-896</name>
    <dbReference type="NCBI Taxonomy" id="1121022"/>
    <lineage>
        <taxon>Bacteria</taxon>
        <taxon>Pseudomonadati</taxon>
        <taxon>Pseudomonadota</taxon>
        <taxon>Alphaproteobacteria</taxon>
        <taxon>Caulobacterales</taxon>
        <taxon>Caulobacteraceae</taxon>
        <taxon>Asticcacaulis</taxon>
    </lineage>
</organism>
<sequence>MADAPRAPWTGSTGMLSESQLVTKVLAGQRFINANAVTSNVAGASPDYTKLFTLYQGLSALEGLATKAQDSKTSPLTLAAVQRRFTAGISEVSDYLASTDYDHLSLSAGTLTGELKGTVGTARTDTVYTAPAIHTGSATTAVKAFEGDIKFSMSVKKIGTATPFNVDIDLSEMGTQTRSMSNVVSFINGKLKDQGLQTKFVVNRTAAVPTTTTVNGKTVTLSAGQDTFGLQIKGVTTEALTMSAPAVADSVYVVQTTGDPTETTTKKASDGTKTTTNAVTSQIIKFQTDTSSTATQPGDPISKVGAQYWVAGEAGQTVLPNTVASVDANGTADDTIANALQTVAGPDGSLYVLANIDDTTDDQTIKGTQDVALIKYDSAGKIVFTRTLGSSDTASGLALAVSSDGKVAVTGSVTGALNVATTKTTTYGTGANASSSTSTTTTSLNGANDTTTDSFVTVYDAAGVEQWTQRRGSNAADEATSVTFADDGSVYVGGKTQALMQGASGQANGGWDGYVMGFTATGAHKFTVQTGTAQTDNVSQVMTDGNTLYVAGVEAGNATLKSYSLGSTSTTDAKGVTTTKYTAALGTSRDLGGIGGGTISGMSIYDGKVYLGGSTGSGDLLSATGNHTTNYAGGYDAFALSVDKDLSANGNDKIAFYGGTGAEKNAKVQFANGKAWISGSTTGAIDGTTKVNGTDAYLARMNIENGQVEYQTRYTGTNGMVTPNAIAISKDSSSVLDRLGLPLGKIETTDSKLITAGTSVRTGDQFYLVDPKTGVKKTVTIEANDTLESLAKKITRASGYKLTAEVKKITGKQIDRLDLTPTNKTSQMQIVSGPAGKDALEGLGLASGLITNDAGKTMDASSSNYLTSQKAMGLEFDNALNLNSAANIAKALDTLKGTMKSVQKAYSYLRYGDPQESDSKKAGKSGGTVPQYMTNQIANYQAALTRLTGGA</sequence>
<dbReference type="InterPro" id="IPR052918">
    <property type="entry name" value="Motility_Chemotaxis_Reg"/>
</dbReference>
<evidence type="ECO:0008006" key="4">
    <source>
        <dbReference type="Google" id="ProtNLM"/>
    </source>
</evidence>
<comment type="caution">
    <text evidence="2">The sequence shown here is derived from an EMBL/GenBank/DDBJ whole genome shotgun (WGS) entry which is preliminary data.</text>
</comment>
<feature type="region of interest" description="Disordered" evidence="1">
    <location>
        <begin position="428"/>
        <end position="447"/>
    </location>
</feature>
<protein>
    <recommendedName>
        <fullName evidence="4">Regulatory protein FlaEY</fullName>
    </recommendedName>
</protein>
<dbReference type="eggNOG" id="COG1520">
    <property type="taxonomic scope" value="Bacteria"/>
</dbReference>
<name>V4PQY2_9CAUL</name>
<dbReference type="AlphaFoldDB" id="V4PQY2"/>
<dbReference type="EMBL" id="AWGB01000022">
    <property type="protein sequence ID" value="ESQ90691.1"/>
    <property type="molecule type" value="Genomic_DNA"/>
</dbReference>
<keyword evidence="3" id="KW-1185">Reference proteome</keyword>